<accession>A0A317XL17</accession>
<proteinExistence type="predicted"/>
<protein>
    <submittedName>
        <fullName evidence="2">Uncharacterized protein</fullName>
    </submittedName>
</protein>
<feature type="compositionally biased region" description="Basic residues" evidence="1">
    <location>
        <begin position="130"/>
        <end position="142"/>
    </location>
</feature>
<feature type="region of interest" description="Disordered" evidence="1">
    <location>
        <begin position="109"/>
        <end position="147"/>
    </location>
</feature>
<evidence type="ECO:0000313" key="3">
    <source>
        <dbReference type="Proteomes" id="UP000246740"/>
    </source>
</evidence>
<dbReference type="Proteomes" id="UP000246740">
    <property type="component" value="Unassembled WGS sequence"/>
</dbReference>
<feature type="compositionally biased region" description="Basic and acidic residues" evidence="1">
    <location>
        <begin position="19"/>
        <end position="49"/>
    </location>
</feature>
<dbReference type="EMBL" id="KZ819200">
    <property type="protein sequence ID" value="PWY98000.1"/>
    <property type="molecule type" value="Genomic_DNA"/>
</dbReference>
<keyword evidence="3" id="KW-1185">Reference proteome</keyword>
<evidence type="ECO:0000256" key="1">
    <source>
        <dbReference type="SAM" id="MobiDB-lite"/>
    </source>
</evidence>
<feature type="region of interest" description="Disordered" evidence="1">
    <location>
        <begin position="17"/>
        <end position="49"/>
    </location>
</feature>
<gene>
    <name evidence="2" type="ORF">BCV70DRAFT_38874</name>
</gene>
<evidence type="ECO:0000313" key="2">
    <source>
        <dbReference type="EMBL" id="PWY98000.1"/>
    </source>
</evidence>
<sequence length="191" mass="22156">MRPPKAGVGAVICCGRTDAGIERRRQNHGERKGTERERERDTERENKRERERKRVVLVHGDHRRESVRSGLQAVVLYHVNGWSRHTVRMKECLGRQLEKGWIDPRWTKDEGQMADQKGVLSERMSDQDKAKKRKKGQVKRRQAGLEDMQSTHTHVVAVRKGVEVETRIYCTVLTRYCDCSGDAGQGRRRVE</sequence>
<dbReference type="AlphaFoldDB" id="A0A317XL17"/>
<reference evidence="2 3" key="1">
    <citation type="journal article" date="2018" name="Mol. Biol. Evol.">
        <title>Broad Genomic Sampling Reveals a Smut Pathogenic Ancestry of the Fungal Clade Ustilaginomycotina.</title>
        <authorList>
            <person name="Kijpornyongpan T."/>
            <person name="Mondo S.J."/>
            <person name="Barry K."/>
            <person name="Sandor L."/>
            <person name="Lee J."/>
            <person name="Lipzen A."/>
            <person name="Pangilinan J."/>
            <person name="LaButti K."/>
            <person name="Hainaut M."/>
            <person name="Henrissat B."/>
            <person name="Grigoriev I.V."/>
            <person name="Spatafora J.W."/>
            <person name="Aime M.C."/>
        </authorList>
    </citation>
    <scope>NUCLEOTIDE SEQUENCE [LARGE SCALE GENOMIC DNA]</scope>
    <source>
        <strain evidence="2 3">MCA 3645</strain>
    </source>
</reference>
<organism evidence="2 3">
    <name type="scientific">Testicularia cyperi</name>
    <dbReference type="NCBI Taxonomy" id="1882483"/>
    <lineage>
        <taxon>Eukaryota</taxon>
        <taxon>Fungi</taxon>
        <taxon>Dikarya</taxon>
        <taxon>Basidiomycota</taxon>
        <taxon>Ustilaginomycotina</taxon>
        <taxon>Ustilaginomycetes</taxon>
        <taxon>Ustilaginales</taxon>
        <taxon>Anthracoideaceae</taxon>
        <taxon>Testicularia</taxon>
    </lineage>
</organism>
<name>A0A317XL17_9BASI</name>
<dbReference type="InParanoid" id="A0A317XL17"/>